<dbReference type="AlphaFoldDB" id="A0A8D0GCA6"/>
<dbReference type="SMART" id="SM00589">
    <property type="entry name" value="PRY"/>
    <property type="match status" value="1"/>
</dbReference>
<evidence type="ECO:0000256" key="1">
    <source>
        <dbReference type="ARBA" id="ARBA00009651"/>
    </source>
</evidence>
<sequence length="244" mass="28097">MEKKSRELLEAIGVRRQKALSEFERLRQFLEEQQRLLLAWLGEVETEIGKRRGEDAARCSEDIARLNTLIREMEEQCQQPASQILLQDVESTLSRYEQRQLQQPVDISPELEETPGAISLQTAALQETLKKFKESLVHAESLARNPSYMERAKKSVRTSYRSESLMTDLEKAKKFALTSYSTVKVTLDPDTANPQLVLSEDQKTVRCGETRQKVPYIPERFDTCRCVLGREGFTSGRHCWEVEV</sequence>
<dbReference type="Proteomes" id="UP000694392">
    <property type="component" value="Unplaced"/>
</dbReference>
<reference evidence="4" key="1">
    <citation type="submission" date="2025-08" db="UniProtKB">
        <authorList>
            <consortium name="Ensembl"/>
        </authorList>
    </citation>
    <scope>IDENTIFICATION</scope>
</reference>
<reference evidence="4" key="2">
    <citation type="submission" date="2025-09" db="UniProtKB">
        <authorList>
            <consortium name="Ensembl"/>
        </authorList>
    </citation>
    <scope>IDENTIFICATION</scope>
</reference>
<organism evidence="4 5">
    <name type="scientific">Sphenodon punctatus</name>
    <name type="common">Tuatara</name>
    <name type="synonym">Hatteria punctata</name>
    <dbReference type="NCBI Taxonomy" id="8508"/>
    <lineage>
        <taxon>Eukaryota</taxon>
        <taxon>Metazoa</taxon>
        <taxon>Chordata</taxon>
        <taxon>Craniata</taxon>
        <taxon>Vertebrata</taxon>
        <taxon>Euteleostomi</taxon>
        <taxon>Lepidosauria</taxon>
        <taxon>Sphenodontia</taxon>
        <taxon>Sphenodontidae</taxon>
        <taxon>Sphenodon</taxon>
    </lineage>
</organism>
<dbReference type="InterPro" id="IPR006574">
    <property type="entry name" value="PRY"/>
</dbReference>
<protein>
    <recommendedName>
        <fullName evidence="3">B30.2/SPRY domain-containing protein</fullName>
    </recommendedName>
</protein>
<evidence type="ECO:0000259" key="3">
    <source>
        <dbReference type="PROSITE" id="PS50188"/>
    </source>
</evidence>
<accession>A0A8D0GCA6</accession>
<dbReference type="Ensembl" id="ENSSPUT00000003157.1">
    <property type="protein sequence ID" value="ENSSPUP00000002973.1"/>
    <property type="gene ID" value="ENSSPUG00000002314.1"/>
</dbReference>
<evidence type="ECO:0000313" key="5">
    <source>
        <dbReference type="Proteomes" id="UP000694392"/>
    </source>
</evidence>
<comment type="function">
    <text evidence="2">Neurotoxin that produces dose-dependent hypolocomotion and hyperalgesia in mice. May directly act on the central nervous system, as it is 6500-fold more potent when administered intracerebroventricularly than intraperitoneal.</text>
</comment>
<comment type="similarity">
    <text evidence="1">Belongs to the ohanin/vespryn family.</text>
</comment>
<dbReference type="Gene3D" id="2.60.120.920">
    <property type="match status" value="1"/>
</dbReference>
<proteinExistence type="inferred from homology"/>
<keyword evidence="5" id="KW-1185">Reference proteome</keyword>
<dbReference type="InterPro" id="IPR043136">
    <property type="entry name" value="B30.2/SPRY_sf"/>
</dbReference>
<dbReference type="PANTHER" id="PTHR24103">
    <property type="entry name" value="E3 UBIQUITIN-PROTEIN LIGASE TRIM"/>
    <property type="match status" value="1"/>
</dbReference>
<dbReference type="SUPFAM" id="SSF49899">
    <property type="entry name" value="Concanavalin A-like lectins/glucanases"/>
    <property type="match status" value="1"/>
</dbReference>
<dbReference type="InterPro" id="IPR013320">
    <property type="entry name" value="ConA-like_dom_sf"/>
</dbReference>
<dbReference type="GeneTree" id="ENSGT01030000234669"/>
<name>A0A8D0GCA6_SPHPU</name>
<dbReference type="OMA" id="NPSYMER"/>
<dbReference type="Pfam" id="PF13765">
    <property type="entry name" value="PRY"/>
    <property type="match status" value="1"/>
</dbReference>
<feature type="domain" description="B30.2/SPRY" evidence="3">
    <location>
        <begin position="165"/>
        <end position="244"/>
    </location>
</feature>
<dbReference type="PROSITE" id="PS50188">
    <property type="entry name" value="B302_SPRY"/>
    <property type="match status" value="1"/>
</dbReference>
<dbReference type="InterPro" id="IPR001870">
    <property type="entry name" value="B30.2/SPRY"/>
</dbReference>
<evidence type="ECO:0000313" key="4">
    <source>
        <dbReference type="Ensembl" id="ENSSPUP00000002973.1"/>
    </source>
</evidence>
<dbReference type="InterPro" id="IPR050143">
    <property type="entry name" value="TRIM/RBCC"/>
</dbReference>
<dbReference type="InterPro" id="IPR003879">
    <property type="entry name" value="Butyrophylin_SPRY"/>
</dbReference>
<evidence type="ECO:0000256" key="2">
    <source>
        <dbReference type="ARBA" id="ARBA00034460"/>
    </source>
</evidence>
<dbReference type="PRINTS" id="PR01407">
    <property type="entry name" value="BUTYPHLNCDUF"/>
</dbReference>